<evidence type="ECO:0000313" key="2">
    <source>
        <dbReference type="Proteomes" id="UP000593564"/>
    </source>
</evidence>
<proteinExistence type="predicted"/>
<organism evidence="1 2">
    <name type="scientific">Camellia sinensis</name>
    <name type="common">Tea plant</name>
    <name type="synonym">Thea sinensis</name>
    <dbReference type="NCBI Taxonomy" id="4442"/>
    <lineage>
        <taxon>Eukaryota</taxon>
        <taxon>Viridiplantae</taxon>
        <taxon>Streptophyta</taxon>
        <taxon>Embryophyta</taxon>
        <taxon>Tracheophyta</taxon>
        <taxon>Spermatophyta</taxon>
        <taxon>Magnoliopsida</taxon>
        <taxon>eudicotyledons</taxon>
        <taxon>Gunneridae</taxon>
        <taxon>Pentapetalae</taxon>
        <taxon>asterids</taxon>
        <taxon>Ericales</taxon>
        <taxon>Theaceae</taxon>
        <taxon>Camellia</taxon>
    </lineage>
</organism>
<dbReference type="Proteomes" id="UP000593564">
    <property type="component" value="Unassembled WGS sequence"/>
</dbReference>
<gene>
    <name evidence="1" type="ORF">HYC85_031741</name>
</gene>
<name>A0A7J7FT57_CAMSI</name>
<dbReference type="EMBL" id="JACBKZ010000015">
    <property type="protein sequence ID" value="KAF5930868.1"/>
    <property type="molecule type" value="Genomic_DNA"/>
</dbReference>
<accession>A0A7J7FT57</accession>
<sequence length="54" mass="5910">MSVTRRGITYGSVGSKTYKHISGTNLLVVPTKINYETPSNNPPINLATTIDKFL</sequence>
<comment type="caution">
    <text evidence="1">The sequence shown here is derived from an EMBL/GenBank/DDBJ whole genome shotgun (WGS) entry which is preliminary data.</text>
</comment>
<protein>
    <submittedName>
        <fullName evidence="1">Uncharacterized protein</fullName>
    </submittedName>
</protein>
<keyword evidence="2" id="KW-1185">Reference proteome</keyword>
<reference evidence="1 2" key="2">
    <citation type="submission" date="2020-07" db="EMBL/GenBank/DDBJ databases">
        <title>Genome assembly of wild tea tree DASZ reveals pedigree and selection history of tea varieties.</title>
        <authorList>
            <person name="Zhang W."/>
        </authorList>
    </citation>
    <scope>NUCLEOTIDE SEQUENCE [LARGE SCALE GENOMIC DNA]</scope>
    <source>
        <strain evidence="2">cv. G240</strain>
        <tissue evidence="1">Leaf</tissue>
    </source>
</reference>
<evidence type="ECO:0000313" key="1">
    <source>
        <dbReference type="EMBL" id="KAF5930868.1"/>
    </source>
</evidence>
<reference evidence="2" key="1">
    <citation type="journal article" date="2020" name="Nat. Commun.">
        <title>Genome assembly of wild tea tree DASZ reveals pedigree and selection history of tea varieties.</title>
        <authorList>
            <person name="Zhang W."/>
            <person name="Zhang Y."/>
            <person name="Qiu H."/>
            <person name="Guo Y."/>
            <person name="Wan H."/>
            <person name="Zhang X."/>
            <person name="Scossa F."/>
            <person name="Alseekh S."/>
            <person name="Zhang Q."/>
            <person name="Wang P."/>
            <person name="Xu L."/>
            <person name="Schmidt M.H."/>
            <person name="Jia X."/>
            <person name="Li D."/>
            <person name="Zhu A."/>
            <person name="Guo F."/>
            <person name="Chen W."/>
            <person name="Ni D."/>
            <person name="Usadel B."/>
            <person name="Fernie A.R."/>
            <person name="Wen W."/>
        </authorList>
    </citation>
    <scope>NUCLEOTIDE SEQUENCE [LARGE SCALE GENOMIC DNA]</scope>
    <source>
        <strain evidence="2">cv. G240</strain>
    </source>
</reference>
<dbReference type="AlphaFoldDB" id="A0A7J7FT57"/>